<keyword evidence="5" id="KW-0129">CBS domain</keyword>
<dbReference type="PROSITE" id="PS51371">
    <property type="entry name" value="CBS"/>
    <property type="match status" value="2"/>
</dbReference>
<dbReference type="InterPro" id="IPR046342">
    <property type="entry name" value="CBS_dom_sf"/>
</dbReference>
<dbReference type="Pfam" id="PF00571">
    <property type="entry name" value="CBS"/>
    <property type="match status" value="1"/>
</dbReference>
<dbReference type="Gene3D" id="3.10.580.10">
    <property type="entry name" value="CBS-domain"/>
    <property type="match status" value="1"/>
</dbReference>
<feature type="domain" description="Sigma-54 factor interaction" evidence="6">
    <location>
        <begin position="187"/>
        <end position="417"/>
    </location>
</feature>
<sequence length="483" mass="54533">MISKNFNIKHLFIIHTCLTMGGEYEMRVKEIMVHTNVSVNPQNKISDAIQLLRQTKLYGIPVVNSQNVLIGMFTRSNLFDCLLNGIGADDQISGHYIKDVIYFVEDMNFNNLSELNQWLRNARIGQTPVVNPAGEPVGVITQAFIVNFLLDHIENIYNKECSTTEQTIEHGNDLYKINGTRYTIKSIINKSRFIEEIKRLALLAANNSSTVLIIGECGTGKELYAQAIHNASDRWTKPFVNINCAAIPAELAESELFGYEAGSFTGASKHGKPGKFELADKSTIFLDEIGDMPLFLQGKLLRAIQEKEVVRVGGLQPKKIDVRIIAATNKDLLKLSYEGKFRLDLYYRLKVLSLNIPPLRNHPEDIPLLVDYFIKKYSTQIKKQISGITNETLMLLEGHNWPGNTRELENTIQRAVIFCKGDYIKLEDLGMEHDNESPCKIYSLSGIEKEAIFKALEITKGNKQRAAKLLGISRSTLYKKLMD</sequence>
<dbReference type="Proteomes" id="UP000239549">
    <property type="component" value="Unassembled WGS sequence"/>
</dbReference>
<evidence type="ECO:0000313" key="8">
    <source>
        <dbReference type="EMBL" id="GBF34669.1"/>
    </source>
</evidence>
<dbReference type="GO" id="GO:0005524">
    <property type="term" value="F:ATP binding"/>
    <property type="evidence" value="ECO:0007669"/>
    <property type="project" value="UniProtKB-KW"/>
</dbReference>
<dbReference type="SMART" id="SM00382">
    <property type="entry name" value="AAA"/>
    <property type="match status" value="1"/>
</dbReference>
<dbReference type="InterPro" id="IPR003593">
    <property type="entry name" value="AAA+_ATPase"/>
</dbReference>
<evidence type="ECO:0000259" key="7">
    <source>
        <dbReference type="PROSITE" id="PS51371"/>
    </source>
</evidence>
<dbReference type="Pfam" id="PF00158">
    <property type="entry name" value="Sigma54_activat"/>
    <property type="match status" value="1"/>
</dbReference>
<evidence type="ECO:0000256" key="2">
    <source>
        <dbReference type="ARBA" id="ARBA00022840"/>
    </source>
</evidence>
<proteinExistence type="predicted"/>
<evidence type="ECO:0000313" key="9">
    <source>
        <dbReference type="Proteomes" id="UP000239549"/>
    </source>
</evidence>
<feature type="domain" description="CBS" evidence="7">
    <location>
        <begin position="96"/>
        <end position="160"/>
    </location>
</feature>
<dbReference type="InterPro" id="IPR002078">
    <property type="entry name" value="Sigma_54_int"/>
</dbReference>
<keyword evidence="2" id="KW-0067">ATP-binding</keyword>
<reference evidence="9" key="1">
    <citation type="submission" date="2018-02" db="EMBL/GenBank/DDBJ databases">
        <title>Genome sequence of Desulfocucumis palustris strain NAW-5.</title>
        <authorList>
            <person name="Watanabe M."/>
            <person name="Kojima H."/>
            <person name="Fukui M."/>
        </authorList>
    </citation>
    <scope>NUCLEOTIDE SEQUENCE [LARGE SCALE GENOMIC DNA]</scope>
    <source>
        <strain evidence="9">NAW-5</strain>
    </source>
</reference>
<dbReference type="Gene3D" id="3.40.50.300">
    <property type="entry name" value="P-loop containing nucleotide triphosphate hydrolases"/>
    <property type="match status" value="1"/>
</dbReference>
<dbReference type="InterPro" id="IPR058031">
    <property type="entry name" value="AAA_lid_NorR"/>
</dbReference>
<dbReference type="EMBL" id="BFAV01000149">
    <property type="protein sequence ID" value="GBF34669.1"/>
    <property type="molecule type" value="Genomic_DNA"/>
</dbReference>
<dbReference type="SMART" id="SM00116">
    <property type="entry name" value="CBS"/>
    <property type="match status" value="2"/>
</dbReference>
<dbReference type="InterPro" id="IPR027417">
    <property type="entry name" value="P-loop_NTPase"/>
</dbReference>
<dbReference type="Gene3D" id="1.10.10.60">
    <property type="entry name" value="Homeodomain-like"/>
    <property type="match status" value="1"/>
</dbReference>
<dbReference type="SUPFAM" id="SSF54631">
    <property type="entry name" value="CBS-domain pair"/>
    <property type="match status" value="1"/>
</dbReference>
<name>A0A2L2XE78_9FIRM</name>
<dbReference type="SUPFAM" id="SSF52540">
    <property type="entry name" value="P-loop containing nucleoside triphosphate hydrolases"/>
    <property type="match status" value="1"/>
</dbReference>
<evidence type="ECO:0000256" key="1">
    <source>
        <dbReference type="ARBA" id="ARBA00022741"/>
    </source>
</evidence>
<protein>
    <submittedName>
        <fullName evidence="8">Response regulator of zinc sigma-54-dependent two-component system</fullName>
    </submittedName>
</protein>
<dbReference type="OrthoDB" id="9803970at2"/>
<evidence type="ECO:0000256" key="4">
    <source>
        <dbReference type="ARBA" id="ARBA00023163"/>
    </source>
</evidence>
<gene>
    <name evidence="8" type="ORF">DCCM_3789</name>
</gene>
<keyword evidence="1" id="KW-0547">Nucleotide-binding</keyword>
<dbReference type="PRINTS" id="PR01590">
    <property type="entry name" value="HTHFIS"/>
</dbReference>
<dbReference type="InterPro" id="IPR009057">
    <property type="entry name" value="Homeodomain-like_sf"/>
</dbReference>
<evidence type="ECO:0000259" key="6">
    <source>
        <dbReference type="PROSITE" id="PS50045"/>
    </source>
</evidence>
<feature type="domain" description="CBS" evidence="7">
    <location>
        <begin position="32"/>
        <end position="91"/>
    </location>
</feature>
<comment type="caution">
    <text evidence="8">The sequence shown here is derived from an EMBL/GenBank/DDBJ whole genome shotgun (WGS) entry which is preliminary data.</text>
</comment>
<dbReference type="GO" id="GO:0043565">
    <property type="term" value="F:sequence-specific DNA binding"/>
    <property type="evidence" value="ECO:0007669"/>
    <property type="project" value="InterPro"/>
</dbReference>
<dbReference type="CDD" id="cd02205">
    <property type="entry name" value="CBS_pair_SF"/>
    <property type="match status" value="1"/>
</dbReference>
<organism evidence="8 9">
    <name type="scientific">Desulfocucumis palustris</name>
    <dbReference type="NCBI Taxonomy" id="1898651"/>
    <lineage>
        <taxon>Bacteria</taxon>
        <taxon>Bacillati</taxon>
        <taxon>Bacillota</taxon>
        <taxon>Clostridia</taxon>
        <taxon>Eubacteriales</taxon>
        <taxon>Desulfocucumaceae</taxon>
        <taxon>Desulfocucumis</taxon>
    </lineage>
</organism>
<keyword evidence="9" id="KW-1185">Reference proteome</keyword>
<dbReference type="InterPro" id="IPR002197">
    <property type="entry name" value="HTH_Fis"/>
</dbReference>
<evidence type="ECO:0000256" key="3">
    <source>
        <dbReference type="ARBA" id="ARBA00023015"/>
    </source>
</evidence>
<dbReference type="InterPro" id="IPR000644">
    <property type="entry name" value="CBS_dom"/>
</dbReference>
<dbReference type="CDD" id="cd00009">
    <property type="entry name" value="AAA"/>
    <property type="match status" value="1"/>
</dbReference>
<accession>A0A2L2XE78</accession>
<dbReference type="Pfam" id="PF25601">
    <property type="entry name" value="AAA_lid_14"/>
    <property type="match status" value="1"/>
</dbReference>
<dbReference type="PANTHER" id="PTHR32071">
    <property type="entry name" value="TRANSCRIPTIONAL REGULATORY PROTEIN"/>
    <property type="match status" value="1"/>
</dbReference>
<evidence type="ECO:0000256" key="5">
    <source>
        <dbReference type="PROSITE-ProRule" id="PRU00703"/>
    </source>
</evidence>
<dbReference type="GO" id="GO:0006355">
    <property type="term" value="P:regulation of DNA-templated transcription"/>
    <property type="evidence" value="ECO:0007669"/>
    <property type="project" value="InterPro"/>
</dbReference>
<dbReference type="PANTHER" id="PTHR32071:SF57">
    <property type="entry name" value="C4-DICARBOXYLATE TRANSPORT TRANSCRIPTIONAL REGULATORY PROTEIN DCTD"/>
    <property type="match status" value="1"/>
</dbReference>
<dbReference type="AlphaFoldDB" id="A0A2L2XE78"/>
<keyword evidence="4" id="KW-0804">Transcription</keyword>
<dbReference type="Pfam" id="PF02954">
    <property type="entry name" value="HTH_8"/>
    <property type="match status" value="1"/>
</dbReference>
<dbReference type="SUPFAM" id="SSF46689">
    <property type="entry name" value="Homeodomain-like"/>
    <property type="match status" value="1"/>
</dbReference>
<dbReference type="FunFam" id="3.40.50.300:FF:000006">
    <property type="entry name" value="DNA-binding transcriptional regulator NtrC"/>
    <property type="match status" value="1"/>
</dbReference>
<dbReference type="PROSITE" id="PS50045">
    <property type="entry name" value="SIGMA54_INTERACT_4"/>
    <property type="match status" value="1"/>
</dbReference>
<dbReference type="Gene3D" id="1.10.8.60">
    <property type="match status" value="1"/>
</dbReference>
<keyword evidence="3" id="KW-0805">Transcription regulation</keyword>